<keyword evidence="1" id="KW-1133">Transmembrane helix</keyword>
<evidence type="ECO:0000256" key="1">
    <source>
        <dbReference type="SAM" id="Phobius"/>
    </source>
</evidence>
<sequence length="142" mass="15868">MLYSWLIHYTTSFVVDNGGILAGSTAGLSTFIMHHLTLSAVFIAQMSYGMTMNGSHVVATNQDLLEPIIQPLVQQSQHTINIAHSINDYTHVWRHCIHITYQESQDQVSRSSAVSIQSNIDRVWTARATESQMAKVKGIGFY</sequence>
<accession>A0A922HU03</accession>
<keyword evidence="3" id="KW-1185">Reference proteome</keyword>
<keyword evidence="1" id="KW-0812">Transmembrane</keyword>
<name>A0A922HU03_DERFA</name>
<reference evidence="2" key="1">
    <citation type="submission" date="2013-05" db="EMBL/GenBank/DDBJ databases">
        <authorList>
            <person name="Yim A.K.Y."/>
            <person name="Chan T.F."/>
            <person name="Ji K.M."/>
            <person name="Liu X.Y."/>
            <person name="Zhou J.W."/>
            <person name="Li R.Q."/>
            <person name="Yang K.Y."/>
            <person name="Li J."/>
            <person name="Li M."/>
            <person name="Law P.T.W."/>
            <person name="Wu Y.L."/>
            <person name="Cai Z.L."/>
            <person name="Qin H."/>
            <person name="Bao Y."/>
            <person name="Leung R.K.K."/>
            <person name="Ng P.K.S."/>
            <person name="Zou J."/>
            <person name="Zhong X.J."/>
            <person name="Ran P.X."/>
            <person name="Zhong N.S."/>
            <person name="Liu Z.G."/>
            <person name="Tsui S.K.W."/>
        </authorList>
    </citation>
    <scope>NUCLEOTIDE SEQUENCE</scope>
    <source>
        <strain evidence="2">Derf</strain>
        <tissue evidence="2">Whole organism</tissue>
    </source>
</reference>
<dbReference type="Proteomes" id="UP000790347">
    <property type="component" value="Unassembled WGS sequence"/>
</dbReference>
<organism evidence="2 3">
    <name type="scientific">Dermatophagoides farinae</name>
    <name type="common">American house dust mite</name>
    <dbReference type="NCBI Taxonomy" id="6954"/>
    <lineage>
        <taxon>Eukaryota</taxon>
        <taxon>Metazoa</taxon>
        <taxon>Ecdysozoa</taxon>
        <taxon>Arthropoda</taxon>
        <taxon>Chelicerata</taxon>
        <taxon>Arachnida</taxon>
        <taxon>Acari</taxon>
        <taxon>Acariformes</taxon>
        <taxon>Sarcoptiformes</taxon>
        <taxon>Astigmata</taxon>
        <taxon>Psoroptidia</taxon>
        <taxon>Analgoidea</taxon>
        <taxon>Pyroglyphidae</taxon>
        <taxon>Dermatophagoidinae</taxon>
        <taxon>Dermatophagoides</taxon>
    </lineage>
</organism>
<keyword evidence="1" id="KW-0472">Membrane</keyword>
<dbReference type="EMBL" id="ASGP02000005">
    <property type="protein sequence ID" value="KAH9506202.1"/>
    <property type="molecule type" value="Genomic_DNA"/>
</dbReference>
<comment type="caution">
    <text evidence="2">The sequence shown here is derived from an EMBL/GenBank/DDBJ whole genome shotgun (WGS) entry which is preliminary data.</text>
</comment>
<dbReference type="AlphaFoldDB" id="A0A922HU03"/>
<evidence type="ECO:0000313" key="3">
    <source>
        <dbReference type="Proteomes" id="UP000790347"/>
    </source>
</evidence>
<protein>
    <submittedName>
        <fullName evidence="2">Uncharacterized protein</fullName>
    </submittedName>
</protein>
<feature type="transmembrane region" description="Helical" evidence="1">
    <location>
        <begin position="20"/>
        <end position="44"/>
    </location>
</feature>
<proteinExistence type="predicted"/>
<evidence type="ECO:0000313" key="2">
    <source>
        <dbReference type="EMBL" id="KAH9506202.1"/>
    </source>
</evidence>
<reference evidence="2" key="2">
    <citation type="journal article" date="2022" name="Res Sq">
        <title>Comparative Genomics Reveals Insights into the Divergent Evolution of Astigmatic Mites and Household Pest Adaptations.</title>
        <authorList>
            <person name="Xiong Q."/>
            <person name="Wan A.T.-Y."/>
            <person name="Liu X.-Y."/>
            <person name="Fung C.S.-H."/>
            <person name="Xiao X."/>
            <person name="Malainual N."/>
            <person name="Hou J."/>
            <person name="Wang L."/>
            <person name="Wang M."/>
            <person name="Yang K."/>
            <person name="Cui Y."/>
            <person name="Leung E."/>
            <person name="Nong W."/>
            <person name="Shin S.-K."/>
            <person name="Au S."/>
            <person name="Jeong K.Y."/>
            <person name="Chew F.T."/>
            <person name="Hui J."/>
            <person name="Leung T.F."/>
            <person name="Tungtrongchitr A."/>
            <person name="Zhong N."/>
            <person name="Liu Z."/>
            <person name="Tsui S."/>
        </authorList>
    </citation>
    <scope>NUCLEOTIDE SEQUENCE</scope>
    <source>
        <strain evidence="2">Derf</strain>
        <tissue evidence="2">Whole organism</tissue>
    </source>
</reference>
<gene>
    <name evidence="2" type="ORF">DERF_010944</name>
</gene>